<feature type="active site" description="Nucleophile" evidence="13">
    <location>
        <position position="349"/>
    </location>
</feature>
<evidence type="ECO:0000256" key="13">
    <source>
        <dbReference type="PROSITE-ProRule" id="PRU01373"/>
    </source>
</evidence>
<sequence length="401" mass="42317">MTRRRSRQVRAAIATLLTGLTVTALSGCTGSPEYSDSVTDAPSLYTMGLPHISVTGWRDQPLRDHAVGVQPGAPITVTAAEGSLSSVVVSGPDGPVKGTTSSDGSRWVSADTLDFGTSYTVTAAARGVEGEGAARVGFSTASASSLASASTVTEDNETVGVGQPVAISFDQPVTDRRNAQNAIKVTTDPPVAGAFYWISDTMVRWRPQHYWKPGTKVHVAVRTKGIDLGDGVFGDNNLDSDFTVGRRFVAIADDTSKTIQVYENGKLVKTMPTSMGKDSSPTNNGIYIVAERVPSVIMDSSTYGVPVSSSEGYREVVYSATRISFSGIYVHSAPWSVGDQGNTDVSNGCLNVSPENAKWFLDNSLRGDIVVAKNTNGPPLPGDDGLGDWNVPWSVWSKGNA</sequence>
<dbReference type="eggNOG" id="COG1376">
    <property type="taxonomic scope" value="Bacteria"/>
</dbReference>
<evidence type="ECO:0000256" key="6">
    <source>
        <dbReference type="ARBA" id="ARBA00022984"/>
    </source>
</evidence>
<dbReference type="GO" id="GO:0071555">
    <property type="term" value="P:cell wall organization"/>
    <property type="evidence" value="ECO:0007669"/>
    <property type="project" value="UniProtKB-UniRule"/>
</dbReference>
<dbReference type="SUPFAM" id="SSF141523">
    <property type="entry name" value="L,D-transpeptidase catalytic domain-like"/>
    <property type="match status" value="1"/>
</dbReference>
<dbReference type="CDD" id="cd13432">
    <property type="entry name" value="LDT_IgD_like_2"/>
    <property type="match status" value="1"/>
</dbReference>
<dbReference type="Gene3D" id="2.60.40.3710">
    <property type="match status" value="1"/>
</dbReference>
<dbReference type="GO" id="GO:0071972">
    <property type="term" value="F:peptidoglycan L,D-transpeptidase activity"/>
    <property type="evidence" value="ECO:0007669"/>
    <property type="project" value="TreeGrafter"/>
</dbReference>
<comment type="pathway">
    <text evidence="1 13">Cell wall biogenesis; peptidoglycan biosynthesis.</text>
</comment>
<evidence type="ECO:0000256" key="14">
    <source>
        <dbReference type="SAM" id="SignalP"/>
    </source>
</evidence>
<dbReference type="GO" id="GO:0005576">
    <property type="term" value="C:extracellular region"/>
    <property type="evidence" value="ECO:0007669"/>
    <property type="project" value="TreeGrafter"/>
</dbReference>
<dbReference type="InterPro" id="IPR050979">
    <property type="entry name" value="LD-transpeptidase"/>
</dbReference>
<evidence type="ECO:0000256" key="4">
    <source>
        <dbReference type="ARBA" id="ARBA00022729"/>
    </source>
</evidence>
<dbReference type="Proteomes" id="UP000011666">
    <property type="component" value="Unassembled WGS sequence"/>
</dbReference>
<dbReference type="Pfam" id="PF17964">
    <property type="entry name" value="Big_10"/>
    <property type="match status" value="1"/>
</dbReference>
<proteinExistence type="predicted"/>
<keyword evidence="11 13" id="KW-0961">Cell wall biogenesis/degradation</keyword>
<evidence type="ECO:0000256" key="1">
    <source>
        <dbReference type="ARBA" id="ARBA00004752"/>
    </source>
</evidence>
<evidence type="ECO:0000256" key="7">
    <source>
        <dbReference type="ARBA" id="ARBA00023136"/>
    </source>
</evidence>
<comment type="caution">
    <text evidence="16">The sequence shown here is derived from an EMBL/GenBank/DDBJ whole genome shotgun (WGS) entry which is preliminary data.</text>
</comment>
<dbReference type="Gene3D" id="2.60.40.3780">
    <property type="match status" value="1"/>
</dbReference>
<dbReference type="InterPro" id="IPR038063">
    <property type="entry name" value="Transpep_catalytic_dom"/>
</dbReference>
<evidence type="ECO:0000256" key="10">
    <source>
        <dbReference type="ARBA" id="ARBA00023315"/>
    </source>
</evidence>
<keyword evidence="10" id="KW-0012">Acyltransferase</keyword>
<dbReference type="InterPro" id="IPR041280">
    <property type="entry name" value="Big_10"/>
</dbReference>
<protein>
    <recommendedName>
        <fullName evidence="15">L,D-TPase catalytic domain-containing protein</fullName>
    </recommendedName>
</protein>
<dbReference type="Gene3D" id="2.40.440.10">
    <property type="entry name" value="L,D-transpeptidase catalytic domain-like"/>
    <property type="match status" value="1"/>
</dbReference>
<dbReference type="PROSITE" id="PS52029">
    <property type="entry name" value="LD_TPASE"/>
    <property type="match status" value="1"/>
</dbReference>
<keyword evidence="5 13" id="KW-0133">Cell shape</keyword>
<feature type="signal peptide" evidence="14">
    <location>
        <begin position="1"/>
        <end position="26"/>
    </location>
</feature>
<keyword evidence="7" id="KW-0472">Membrane</keyword>
<evidence type="ECO:0000256" key="8">
    <source>
        <dbReference type="ARBA" id="ARBA00023139"/>
    </source>
</evidence>
<keyword evidence="2" id="KW-1003">Cell membrane</keyword>
<name>M0QLB9_9ACTN</name>
<keyword evidence="3" id="KW-0808">Transferase</keyword>
<dbReference type="GO" id="GO:0018104">
    <property type="term" value="P:peptidoglycan-protein cross-linking"/>
    <property type="evidence" value="ECO:0007669"/>
    <property type="project" value="TreeGrafter"/>
</dbReference>
<dbReference type="Pfam" id="PF03734">
    <property type="entry name" value="YkuD"/>
    <property type="match status" value="1"/>
</dbReference>
<keyword evidence="9" id="KW-0449">Lipoprotein</keyword>
<evidence type="ECO:0000256" key="3">
    <source>
        <dbReference type="ARBA" id="ARBA00022679"/>
    </source>
</evidence>
<comment type="pathway">
    <text evidence="12">Glycan biosynthesis.</text>
</comment>
<keyword evidence="17" id="KW-1185">Reference proteome</keyword>
<organism evidence="16 17">
    <name type="scientific">Gordonia soli NBRC 108243</name>
    <dbReference type="NCBI Taxonomy" id="1223545"/>
    <lineage>
        <taxon>Bacteria</taxon>
        <taxon>Bacillati</taxon>
        <taxon>Actinomycetota</taxon>
        <taxon>Actinomycetes</taxon>
        <taxon>Mycobacteriales</taxon>
        <taxon>Gordoniaceae</taxon>
        <taxon>Gordonia</taxon>
    </lineage>
</organism>
<dbReference type="FunFam" id="2.40.440.10:FF:000005">
    <property type="entry name" value="L,D-transpeptidase 2"/>
    <property type="match status" value="1"/>
</dbReference>
<reference evidence="16 17" key="1">
    <citation type="submission" date="2013-01" db="EMBL/GenBank/DDBJ databases">
        <title>Whole genome shotgun sequence of Gordonia soli NBRC 108243.</title>
        <authorList>
            <person name="Isaki-Nakamura S."/>
            <person name="Hosoyama A."/>
            <person name="Tsuchikane K."/>
            <person name="Ando Y."/>
            <person name="Baba S."/>
            <person name="Ohji S."/>
            <person name="Hamada M."/>
            <person name="Tamura T."/>
            <person name="Yamazoe A."/>
            <person name="Yamazaki S."/>
            <person name="Fujita N."/>
        </authorList>
    </citation>
    <scope>NUCLEOTIDE SEQUENCE [LARGE SCALE GENOMIC DNA]</scope>
    <source>
        <strain evidence="16 17">NBRC 108243</strain>
    </source>
</reference>
<evidence type="ECO:0000313" key="17">
    <source>
        <dbReference type="Proteomes" id="UP000011666"/>
    </source>
</evidence>
<dbReference type="UniPathway" id="UPA00219"/>
<dbReference type="AlphaFoldDB" id="M0QLB9"/>
<feature type="domain" description="L,D-TPase catalytic" evidence="15">
    <location>
        <begin position="248"/>
        <end position="373"/>
    </location>
</feature>
<keyword evidence="6 13" id="KW-0573">Peptidoglycan synthesis</keyword>
<evidence type="ECO:0000256" key="9">
    <source>
        <dbReference type="ARBA" id="ARBA00023288"/>
    </source>
</evidence>
<dbReference type="OrthoDB" id="5242354at2"/>
<dbReference type="PANTHER" id="PTHR30582:SF2">
    <property type="entry name" value="L,D-TRANSPEPTIDASE YCIB-RELATED"/>
    <property type="match status" value="1"/>
</dbReference>
<dbReference type="PANTHER" id="PTHR30582">
    <property type="entry name" value="L,D-TRANSPEPTIDASE"/>
    <property type="match status" value="1"/>
</dbReference>
<keyword evidence="4 14" id="KW-0732">Signal</keyword>
<evidence type="ECO:0000313" key="16">
    <source>
        <dbReference type="EMBL" id="GAC69101.1"/>
    </source>
</evidence>
<accession>M0QLB9</accession>
<evidence type="ECO:0000256" key="5">
    <source>
        <dbReference type="ARBA" id="ARBA00022960"/>
    </source>
</evidence>
<evidence type="ECO:0000256" key="2">
    <source>
        <dbReference type="ARBA" id="ARBA00022475"/>
    </source>
</evidence>
<feature type="chain" id="PRO_5038630226" description="L,D-TPase catalytic domain-containing protein" evidence="14">
    <location>
        <begin position="27"/>
        <end position="401"/>
    </location>
</feature>
<dbReference type="InterPro" id="IPR005490">
    <property type="entry name" value="LD_TPept_cat_dom"/>
</dbReference>
<dbReference type="STRING" id="1223545.GS4_20_01670"/>
<dbReference type="RefSeq" id="WP_007621837.1">
    <property type="nucleotide sequence ID" value="NZ_BANX01000020.1"/>
</dbReference>
<keyword evidence="8" id="KW-0564">Palmitate</keyword>
<dbReference type="EMBL" id="BANX01000020">
    <property type="protein sequence ID" value="GAC69101.1"/>
    <property type="molecule type" value="Genomic_DNA"/>
</dbReference>
<gene>
    <name evidence="16" type="ORF">GS4_20_01670</name>
</gene>
<dbReference type="CDD" id="cd16913">
    <property type="entry name" value="YkuD_like"/>
    <property type="match status" value="1"/>
</dbReference>
<evidence type="ECO:0000256" key="12">
    <source>
        <dbReference type="ARBA" id="ARBA00060592"/>
    </source>
</evidence>
<feature type="active site" description="Proton donor/acceptor" evidence="13">
    <location>
        <position position="331"/>
    </location>
</feature>
<dbReference type="GO" id="GO:0016746">
    <property type="term" value="F:acyltransferase activity"/>
    <property type="evidence" value="ECO:0007669"/>
    <property type="project" value="UniProtKB-KW"/>
</dbReference>
<dbReference type="PROSITE" id="PS51257">
    <property type="entry name" value="PROKAR_LIPOPROTEIN"/>
    <property type="match status" value="1"/>
</dbReference>
<dbReference type="GO" id="GO:0008360">
    <property type="term" value="P:regulation of cell shape"/>
    <property type="evidence" value="ECO:0007669"/>
    <property type="project" value="UniProtKB-UniRule"/>
</dbReference>
<evidence type="ECO:0000259" key="15">
    <source>
        <dbReference type="PROSITE" id="PS52029"/>
    </source>
</evidence>
<evidence type="ECO:0000256" key="11">
    <source>
        <dbReference type="ARBA" id="ARBA00023316"/>
    </source>
</evidence>